<dbReference type="PANTHER" id="PTHR10996">
    <property type="entry name" value="2-HYDROXYACID DEHYDROGENASE-RELATED"/>
    <property type="match status" value="1"/>
</dbReference>
<protein>
    <recommendedName>
        <fullName evidence="7">Glyoxylate reductase</fullName>
    </recommendedName>
</protein>
<feature type="domain" description="D-isomer specific 2-hydroxyacid dehydrogenase NAD-binding" evidence="4">
    <location>
        <begin position="273"/>
        <end position="350"/>
    </location>
</feature>
<feature type="domain" description="D-isomer specific 2-hydroxyacid dehydrogenase NAD-binding" evidence="4">
    <location>
        <begin position="148"/>
        <end position="251"/>
    </location>
</feature>
<evidence type="ECO:0000259" key="3">
    <source>
        <dbReference type="Pfam" id="PF00389"/>
    </source>
</evidence>
<evidence type="ECO:0000256" key="2">
    <source>
        <dbReference type="RuleBase" id="RU003719"/>
    </source>
</evidence>
<dbReference type="InterPro" id="IPR050223">
    <property type="entry name" value="D-isomer_2-hydroxyacid_DH"/>
</dbReference>
<accession>A0A2U3E9Z1</accession>
<evidence type="ECO:0000313" key="5">
    <source>
        <dbReference type="EMBL" id="PWI71320.1"/>
    </source>
</evidence>
<gene>
    <name evidence="5" type="ORF">PCL_11414</name>
</gene>
<dbReference type="PROSITE" id="PS00671">
    <property type="entry name" value="D_2_HYDROXYACID_DH_3"/>
    <property type="match status" value="1"/>
</dbReference>
<dbReference type="GO" id="GO:0005829">
    <property type="term" value="C:cytosol"/>
    <property type="evidence" value="ECO:0007669"/>
    <property type="project" value="TreeGrafter"/>
</dbReference>
<keyword evidence="1 2" id="KW-0560">Oxidoreductase</keyword>
<dbReference type="EMBL" id="LCWV01000007">
    <property type="protein sequence ID" value="PWI71320.1"/>
    <property type="molecule type" value="Genomic_DNA"/>
</dbReference>
<feature type="domain" description="D-isomer specific 2-hydroxyacid dehydrogenase catalytic" evidence="3">
    <location>
        <begin position="91"/>
        <end position="381"/>
    </location>
</feature>
<comment type="caution">
    <text evidence="5">The sequence shown here is derived from an EMBL/GenBank/DDBJ whole genome shotgun (WGS) entry which is preliminary data.</text>
</comment>
<dbReference type="Pfam" id="PF00389">
    <property type="entry name" value="2-Hacid_dh"/>
    <property type="match status" value="1"/>
</dbReference>
<evidence type="ECO:0000313" key="6">
    <source>
        <dbReference type="Proteomes" id="UP000245956"/>
    </source>
</evidence>
<dbReference type="InterPro" id="IPR029753">
    <property type="entry name" value="D-isomer_DH_CS"/>
</dbReference>
<dbReference type="InterPro" id="IPR006140">
    <property type="entry name" value="D-isomer_DH_NAD-bd"/>
</dbReference>
<dbReference type="GO" id="GO:0030267">
    <property type="term" value="F:glyoxylate reductase (NADPH) activity"/>
    <property type="evidence" value="ECO:0007669"/>
    <property type="project" value="TreeGrafter"/>
</dbReference>
<dbReference type="GO" id="GO:0051287">
    <property type="term" value="F:NAD binding"/>
    <property type="evidence" value="ECO:0007669"/>
    <property type="project" value="InterPro"/>
</dbReference>
<dbReference type="CDD" id="cd12168">
    <property type="entry name" value="Mand_dh_like"/>
    <property type="match status" value="1"/>
</dbReference>
<proteinExistence type="inferred from homology"/>
<evidence type="ECO:0008006" key="7">
    <source>
        <dbReference type="Google" id="ProtNLM"/>
    </source>
</evidence>
<dbReference type="PANTHER" id="PTHR10996:SF269">
    <property type="entry name" value="HYPOTHETICAL D-ISOMER SPECIFIC 2-HYDROXYACID DEHYDROGENASE (EUROFUNG)"/>
    <property type="match status" value="1"/>
</dbReference>
<dbReference type="Gene3D" id="3.40.50.720">
    <property type="entry name" value="NAD(P)-binding Rossmann-like Domain"/>
    <property type="match status" value="2"/>
</dbReference>
<dbReference type="AlphaFoldDB" id="A0A2U3E9Z1"/>
<dbReference type="PROSITE" id="PS00065">
    <property type="entry name" value="D_2_HYDROXYACID_DH_1"/>
    <property type="match status" value="1"/>
</dbReference>
<sequence length="388" mass="41910">MADKPKVLLLGEIEQYVMKRPERHQLAFQSSILTDTSRAPPSAHDAWVSIADIAHVLRPQSSNRADFIAECKSGALDGVVAAYRTFASAQVTGRIDGELLDALPSSFRYLCHNGAGYDQIDVPACTQRNVRVSNTPTAVDDATADTAIWLLLGALRNLPASMAALRAGTWRNGPDGRPLALGHDPQGKVLGILGMGGIGRNLAAKARAFGMRIRYHNRSRLSADAEDGAEYVDFETLLRESDVLSLNLPLNVSPPNTGYARDVVGGHVVRANTRQPRTRHVISTPQFAIMKSGIVIVNTARGAVMDEAALVDALASGRVTSAGLDVYENEPQIHPGLLANPNVLLVPHMGTWTLETETKMEEWAIDNVRMAVTEGKLKSIVPEQTAMQ</sequence>
<dbReference type="SUPFAM" id="SSF51735">
    <property type="entry name" value="NAD(P)-binding Rossmann-fold domains"/>
    <property type="match status" value="1"/>
</dbReference>
<comment type="similarity">
    <text evidence="2">Belongs to the D-isomer specific 2-hydroxyacid dehydrogenase family.</text>
</comment>
<dbReference type="SUPFAM" id="SSF52283">
    <property type="entry name" value="Formate/glycerate dehydrogenase catalytic domain-like"/>
    <property type="match status" value="1"/>
</dbReference>
<organism evidence="5 6">
    <name type="scientific">Purpureocillium lilacinum</name>
    <name type="common">Paecilomyces lilacinus</name>
    <dbReference type="NCBI Taxonomy" id="33203"/>
    <lineage>
        <taxon>Eukaryota</taxon>
        <taxon>Fungi</taxon>
        <taxon>Dikarya</taxon>
        <taxon>Ascomycota</taxon>
        <taxon>Pezizomycotina</taxon>
        <taxon>Sordariomycetes</taxon>
        <taxon>Hypocreomycetidae</taxon>
        <taxon>Hypocreales</taxon>
        <taxon>Ophiocordycipitaceae</taxon>
        <taxon>Purpureocillium</taxon>
    </lineage>
</organism>
<dbReference type="Pfam" id="PF02826">
    <property type="entry name" value="2-Hacid_dh_C"/>
    <property type="match status" value="2"/>
</dbReference>
<evidence type="ECO:0000256" key="1">
    <source>
        <dbReference type="ARBA" id="ARBA00023002"/>
    </source>
</evidence>
<reference evidence="5 6" key="1">
    <citation type="journal article" date="2016" name="Front. Microbiol.">
        <title>Genome and transcriptome sequences reveal the specific parasitism of the nematophagous Purpureocillium lilacinum 36-1.</title>
        <authorList>
            <person name="Xie J."/>
            <person name="Li S."/>
            <person name="Mo C."/>
            <person name="Xiao X."/>
            <person name="Peng D."/>
            <person name="Wang G."/>
            <person name="Xiao Y."/>
        </authorList>
    </citation>
    <scope>NUCLEOTIDE SEQUENCE [LARGE SCALE GENOMIC DNA]</scope>
    <source>
        <strain evidence="5 6">36-1</strain>
    </source>
</reference>
<name>A0A2U3E9Z1_PURLI</name>
<dbReference type="GO" id="GO:0016618">
    <property type="term" value="F:hydroxypyruvate reductase [NAD(P)H] activity"/>
    <property type="evidence" value="ECO:0007669"/>
    <property type="project" value="TreeGrafter"/>
</dbReference>
<dbReference type="InterPro" id="IPR029752">
    <property type="entry name" value="D-isomer_DH_CS1"/>
</dbReference>
<dbReference type="Proteomes" id="UP000245956">
    <property type="component" value="Unassembled WGS sequence"/>
</dbReference>
<evidence type="ECO:0000259" key="4">
    <source>
        <dbReference type="Pfam" id="PF02826"/>
    </source>
</evidence>
<dbReference type="InterPro" id="IPR036291">
    <property type="entry name" value="NAD(P)-bd_dom_sf"/>
</dbReference>
<dbReference type="InterPro" id="IPR006139">
    <property type="entry name" value="D-isomer_2_OHA_DH_cat_dom"/>
</dbReference>